<feature type="region of interest" description="Disordered" evidence="1">
    <location>
        <begin position="15"/>
        <end position="44"/>
    </location>
</feature>
<sequence>MAVISSSLRAASALAKSPPTLPFRSPMPPRREANTDASPPATPSRSFTAMAYTASGSFSCGNKVRVTVISASPSACESAFSSSAQTVEGASVASSVPLAMVPIRMPLPLSMERRVSGISRWPDVAPAAVGVCGKSVTFIVLVSCLVGLHTR</sequence>
<gene>
    <name evidence="2" type="ORF">SDC9_136869</name>
</gene>
<proteinExistence type="predicted"/>
<organism evidence="2">
    <name type="scientific">bioreactor metagenome</name>
    <dbReference type="NCBI Taxonomy" id="1076179"/>
    <lineage>
        <taxon>unclassified sequences</taxon>
        <taxon>metagenomes</taxon>
        <taxon>ecological metagenomes</taxon>
    </lineage>
</organism>
<feature type="compositionally biased region" description="Pro residues" evidence="1">
    <location>
        <begin position="19"/>
        <end position="28"/>
    </location>
</feature>
<reference evidence="2" key="1">
    <citation type="submission" date="2019-08" db="EMBL/GenBank/DDBJ databases">
        <authorList>
            <person name="Kucharzyk K."/>
            <person name="Murdoch R.W."/>
            <person name="Higgins S."/>
            <person name="Loffler F."/>
        </authorList>
    </citation>
    <scope>NUCLEOTIDE SEQUENCE</scope>
</reference>
<protein>
    <submittedName>
        <fullName evidence="2">Uncharacterized protein</fullName>
    </submittedName>
</protein>
<accession>A0A645DKG3</accession>
<dbReference type="AlphaFoldDB" id="A0A645DKG3"/>
<name>A0A645DKG3_9ZZZZ</name>
<dbReference type="EMBL" id="VSSQ01037141">
    <property type="protein sequence ID" value="MPM89757.1"/>
    <property type="molecule type" value="Genomic_DNA"/>
</dbReference>
<evidence type="ECO:0000256" key="1">
    <source>
        <dbReference type="SAM" id="MobiDB-lite"/>
    </source>
</evidence>
<evidence type="ECO:0000313" key="2">
    <source>
        <dbReference type="EMBL" id="MPM89757.1"/>
    </source>
</evidence>
<comment type="caution">
    <text evidence="2">The sequence shown here is derived from an EMBL/GenBank/DDBJ whole genome shotgun (WGS) entry which is preliminary data.</text>
</comment>